<feature type="domain" description="Zn-dependent PLC" evidence="9">
    <location>
        <begin position="23"/>
        <end position="236"/>
    </location>
</feature>
<evidence type="ECO:0000256" key="5">
    <source>
        <dbReference type="ARBA" id="ARBA00022729"/>
    </source>
</evidence>
<evidence type="ECO:0000256" key="8">
    <source>
        <dbReference type="ARBA" id="ARBA00031285"/>
    </source>
</evidence>
<evidence type="ECO:0000256" key="3">
    <source>
        <dbReference type="ARBA" id="ARBA00022525"/>
    </source>
</evidence>
<evidence type="ECO:0000256" key="4">
    <source>
        <dbReference type="ARBA" id="ARBA00022723"/>
    </source>
</evidence>
<dbReference type="GO" id="GO:0008270">
    <property type="term" value="F:zinc ion binding"/>
    <property type="evidence" value="ECO:0007669"/>
    <property type="project" value="InterPro"/>
</dbReference>
<keyword evidence="5" id="KW-0732">Signal</keyword>
<dbReference type="InterPro" id="IPR008947">
    <property type="entry name" value="PLipase_C/P1_nuclease_dom_sf"/>
</dbReference>
<gene>
    <name evidence="10" type="ORF">EDD73_13721</name>
</gene>
<evidence type="ECO:0000256" key="7">
    <source>
        <dbReference type="ARBA" id="ARBA00022833"/>
    </source>
</evidence>
<dbReference type="SUPFAM" id="SSF48537">
    <property type="entry name" value="Phospholipase C/P1 nuclease"/>
    <property type="match status" value="1"/>
</dbReference>
<protein>
    <recommendedName>
        <fullName evidence="2">Phospholipase C</fullName>
        <ecNumber evidence="1">3.1.4.3</ecNumber>
    </recommendedName>
    <alternativeName>
        <fullName evidence="8">Phosphatidylcholine cholinephosphohydrolase</fullName>
    </alternativeName>
</protein>
<dbReference type="Gene3D" id="1.10.575.10">
    <property type="entry name" value="P1 Nuclease"/>
    <property type="match status" value="1"/>
</dbReference>
<keyword evidence="11" id="KW-1185">Reference proteome</keyword>
<evidence type="ECO:0000313" key="11">
    <source>
        <dbReference type="Proteomes" id="UP000294813"/>
    </source>
</evidence>
<evidence type="ECO:0000313" key="10">
    <source>
        <dbReference type="EMBL" id="TCP60460.1"/>
    </source>
</evidence>
<dbReference type="EC" id="3.1.4.3" evidence="1"/>
<keyword evidence="4" id="KW-0479">Metal-binding</keyword>
<dbReference type="Proteomes" id="UP000294813">
    <property type="component" value="Unassembled WGS sequence"/>
</dbReference>
<dbReference type="CDD" id="cd11009">
    <property type="entry name" value="Zn_dep_PLPC"/>
    <property type="match status" value="1"/>
</dbReference>
<keyword evidence="6" id="KW-0378">Hydrolase</keyword>
<dbReference type="PROSITE" id="PS51346">
    <property type="entry name" value="PROKAR_ZN_DEPEND_PLPC_2"/>
    <property type="match status" value="1"/>
</dbReference>
<evidence type="ECO:0000259" key="9">
    <source>
        <dbReference type="PROSITE" id="PS51346"/>
    </source>
</evidence>
<evidence type="ECO:0000256" key="1">
    <source>
        <dbReference type="ARBA" id="ARBA00012018"/>
    </source>
</evidence>
<accession>A0A4R2RAX3</accession>
<dbReference type="Pfam" id="PF00882">
    <property type="entry name" value="Zn_dep_PLPC"/>
    <property type="match status" value="1"/>
</dbReference>
<sequence>MRFSLSAPPMQSAARWIMATASPVQEFVGAMPGVTHEFCLDQALDILRNDGHEAESRQFTHFIGYLHEGAAWIDRGWRNIAHYYHPVTELGLWGGPSAAIEIERYFYRAVRLYRKNKMQQAMFCIGAACHLVQDLCEPHHAKGVIFAGHHGFERFAESHREEYAVTSEGIYQTDWSPRDWLRQNARLAYDHFGQASSGNSRDYDRALRVLLPRAQRCSAGFLHSFWLYAHSERPVPIT</sequence>
<organism evidence="10 11">
    <name type="scientific">Heliophilum fasciatum</name>
    <dbReference type="NCBI Taxonomy" id="35700"/>
    <lineage>
        <taxon>Bacteria</taxon>
        <taxon>Bacillati</taxon>
        <taxon>Bacillota</taxon>
        <taxon>Clostridia</taxon>
        <taxon>Eubacteriales</taxon>
        <taxon>Heliobacteriaceae</taxon>
        <taxon>Heliophilum</taxon>
    </lineage>
</organism>
<evidence type="ECO:0000256" key="2">
    <source>
        <dbReference type="ARBA" id="ARBA00018391"/>
    </source>
</evidence>
<dbReference type="InterPro" id="IPR029002">
    <property type="entry name" value="PLPC/GPLD1"/>
</dbReference>
<reference evidence="10 11" key="1">
    <citation type="submission" date="2019-03" db="EMBL/GenBank/DDBJ databases">
        <title>Genomic Encyclopedia of Type Strains, Phase IV (KMG-IV): sequencing the most valuable type-strain genomes for metagenomic binning, comparative biology and taxonomic classification.</title>
        <authorList>
            <person name="Goeker M."/>
        </authorList>
    </citation>
    <scope>NUCLEOTIDE SEQUENCE [LARGE SCALE GENOMIC DNA]</scope>
    <source>
        <strain evidence="10 11">DSM 11170</strain>
    </source>
</reference>
<comment type="caution">
    <text evidence="10">The sequence shown here is derived from an EMBL/GenBank/DDBJ whole genome shotgun (WGS) entry which is preliminary data.</text>
</comment>
<dbReference type="GO" id="GO:0034480">
    <property type="term" value="F:phosphatidylcholine phospholipase C activity"/>
    <property type="evidence" value="ECO:0007669"/>
    <property type="project" value="UniProtKB-EC"/>
</dbReference>
<keyword evidence="3" id="KW-0964">Secreted</keyword>
<evidence type="ECO:0000256" key="6">
    <source>
        <dbReference type="ARBA" id="ARBA00022801"/>
    </source>
</evidence>
<dbReference type="OrthoDB" id="1677163at2"/>
<keyword evidence="7" id="KW-0862">Zinc</keyword>
<dbReference type="InterPro" id="IPR001531">
    <property type="entry name" value="Zn_PLipaseC"/>
</dbReference>
<dbReference type="EMBL" id="SLXT01000037">
    <property type="protein sequence ID" value="TCP60460.1"/>
    <property type="molecule type" value="Genomic_DNA"/>
</dbReference>
<dbReference type="SMART" id="SM00770">
    <property type="entry name" value="Zn_dep_PLPC"/>
    <property type="match status" value="1"/>
</dbReference>
<dbReference type="RefSeq" id="WP_131920795.1">
    <property type="nucleotide sequence ID" value="NZ_JAOQNU010000037.1"/>
</dbReference>
<proteinExistence type="predicted"/>
<name>A0A4R2RAX3_9FIRM</name>
<dbReference type="AlphaFoldDB" id="A0A4R2RAX3"/>